<organism evidence="2 3">
    <name type="scientific">Anaerococcus lactolyticus S7-1-13</name>
    <dbReference type="NCBI Taxonomy" id="1284686"/>
    <lineage>
        <taxon>Bacteria</taxon>
        <taxon>Bacillati</taxon>
        <taxon>Bacillota</taxon>
        <taxon>Tissierellia</taxon>
        <taxon>Tissierellales</taxon>
        <taxon>Peptoniphilaceae</taxon>
        <taxon>Anaerococcus</taxon>
    </lineage>
</organism>
<gene>
    <name evidence="2" type="ORF">HMPREF1630_00460</name>
</gene>
<dbReference type="OrthoDB" id="1690322at2"/>
<dbReference type="Proteomes" id="UP000029579">
    <property type="component" value="Unassembled WGS sequence"/>
</dbReference>
<dbReference type="EMBL" id="JRMW01000011">
    <property type="protein sequence ID" value="KGF05787.1"/>
    <property type="molecule type" value="Genomic_DNA"/>
</dbReference>
<dbReference type="RefSeq" id="WP_037325994.1">
    <property type="nucleotide sequence ID" value="NZ_JRMW01000011.1"/>
</dbReference>
<evidence type="ECO:0000313" key="3">
    <source>
        <dbReference type="Proteomes" id="UP000029579"/>
    </source>
</evidence>
<sequence>MRKVTTYQLIDGIKKNLALIIVPAIVFFGLVFGLGIKKVGGSFEASAVLIATAGEGEEISYNKLILNEKLGNIYSEIIKSPDLYKRVASDLKKGGCNLDFKEIMAKSDFDVNPQAGLISLSFNDDNKDRAGDALKSICENFRKMTKDYLNADNLEYLHEVLVDKASKKKLLIFSVAAGIAGAILGLAIVIIKTLLSDNIADEDDLRELDLDVLGSSDELLKVKAKIDHRLQNGVVGITSLGKVDSYDFAKNLAESLAPANGVLFVDSKNASNTEGKFLSDENSFKVLRKGDIDYLALAEKVSDKILDANEFFAEIANREASYNYILIDQKSLKTADPYLAARLCDMEIILVDDKTKKSAIDKAISDLRELGIDYCGVVYHK</sequence>
<evidence type="ECO:0008006" key="4">
    <source>
        <dbReference type="Google" id="ProtNLM"/>
    </source>
</evidence>
<dbReference type="eggNOG" id="COG0489">
    <property type="taxonomic scope" value="Bacteria"/>
</dbReference>
<keyword evidence="1" id="KW-0812">Transmembrane</keyword>
<name>A0A095YH14_9FIRM</name>
<comment type="caution">
    <text evidence="2">The sequence shown here is derived from an EMBL/GenBank/DDBJ whole genome shotgun (WGS) entry which is preliminary data.</text>
</comment>
<reference evidence="2 3" key="1">
    <citation type="submission" date="2014-07" db="EMBL/GenBank/DDBJ databases">
        <authorList>
            <person name="McCorrison J."/>
            <person name="Sanka R."/>
            <person name="Torralba M."/>
            <person name="Gillis M."/>
            <person name="Haft D.H."/>
            <person name="Methe B."/>
            <person name="Sutton G."/>
            <person name="Nelson K.E."/>
        </authorList>
    </citation>
    <scope>NUCLEOTIDE SEQUENCE [LARGE SCALE GENOMIC DNA]</scope>
    <source>
        <strain evidence="2 3">S7-1-13</strain>
    </source>
</reference>
<accession>A0A095YH14</accession>
<dbReference type="PANTHER" id="PTHR32309:SF31">
    <property type="entry name" value="CAPSULAR EXOPOLYSACCHARIDE FAMILY"/>
    <property type="match status" value="1"/>
</dbReference>
<keyword evidence="1" id="KW-0472">Membrane</keyword>
<evidence type="ECO:0000313" key="2">
    <source>
        <dbReference type="EMBL" id="KGF05787.1"/>
    </source>
</evidence>
<dbReference type="PANTHER" id="PTHR32309">
    <property type="entry name" value="TYROSINE-PROTEIN KINASE"/>
    <property type="match status" value="1"/>
</dbReference>
<feature type="transmembrane region" description="Helical" evidence="1">
    <location>
        <begin position="17"/>
        <end position="36"/>
    </location>
</feature>
<proteinExistence type="predicted"/>
<protein>
    <recommendedName>
        <fullName evidence="4">Lipopolysaccharide biosynthesis protein</fullName>
    </recommendedName>
</protein>
<dbReference type="AlphaFoldDB" id="A0A095YH14"/>
<evidence type="ECO:0000256" key="1">
    <source>
        <dbReference type="SAM" id="Phobius"/>
    </source>
</evidence>
<dbReference type="InterPro" id="IPR050445">
    <property type="entry name" value="Bact_polysacc_biosynth/exp"/>
</dbReference>
<feature type="transmembrane region" description="Helical" evidence="1">
    <location>
        <begin position="170"/>
        <end position="191"/>
    </location>
</feature>
<keyword evidence="1" id="KW-1133">Transmembrane helix</keyword>